<keyword evidence="4" id="KW-1185">Reference proteome</keyword>
<dbReference type="InterPro" id="IPR002048">
    <property type="entry name" value="EF_hand_dom"/>
</dbReference>
<feature type="signal peptide" evidence="1">
    <location>
        <begin position="1"/>
        <end position="17"/>
    </location>
</feature>
<dbReference type="Gene3D" id="1.10.238.10">
    <property type="entry name" value="EF-hand"/>
    <property type="match status" value="2"/>
</dbReference>
<dbReference type="EMBL" id="JAPDDS010000015">
    <property type="protein sequence ID" value="MCW1887173.1"/>
    <property type="molecule type" value="Genomic_DNA"/>
</dbReference>
<reference evidence="3 4" key="1">
    <citation type="submission" date="2022-10" db="EMBL/GenBank/DDBJ databases">
        <title>Luteolibacter flavescens strain MCCC 1K03193, whole genome shotgun sequencing project.</title>
        <authorList>
            <person name="Zhao G."/>
            <person name="Shen L."/>
        </authorList>
    </citation>
    <scope>NUCLEOTIDE SEQUENCE [LARGE SCALE GENOMIC DNA]</scope>
    <source>
        <strain evidence="3 4">MCCC 1K03193</strain>
    </source>
</reference>
<evidence type="ECO:0000259" key="2">
    <source>
        <dbReference type="PROSITE" id="PS50222"/>
    </source>
</evidence>
<dbReference type="SUPFAM" id="SSF47473">
    <property type="entry name" value="EF-hand"/>
    <property type="match status" value="2"/>
</dbReference>
<dbReference type="PROSITE" id="PS50222">
    <property type="entry name" value="EF_HAND_2"/>
    <property type="match status" value="1"/>
</dbReference>
<accession>A0ABT3FUA4</accession>
<proteinExistence type="predicted"/>
<name>A0ABT3FUA4_9BACT</name>
<dbReference type="InterPro" id="IPR018247">
    <property type="entry name" value="EF_Hand_1_Ca_BS"/>
</dbReference>
<protein>
    <recommendedName>
        <fullName evidence="2">EF-hand domain-containing protein</fullName>
    </recommendedName>
</protein>
<evidence type="ECO:0000313" key="4">
    <source>
        <dbReference type="Proteomes" id="UP001207930"/>
    </source>
</evidence>
<keyword evidence="1" id="KW-0732">Signal</keyword>
<gene>
    <name evidence="3" type="ORF">OKA04_20710</name>
</gene>
<evidence type="ECO:0000256" key="1">
    <source>
        <dbReference type="SAM" id="SignalP"/>
    </source>
</evidence>
<dbReference type="InterPro" id="IPR011992">
    <property type="entry name" value="EF-hand-dom_pair"/>
</dbReference>
<dbReference type="Proteomes" id="UP001207930">
    <property type="component" value="Unassembled WGS sequence"/>
</dbReference>
<dbReference type="PROSITE" id="PS00018">
    <property type="entry name" value="EF_HAND_1"/>
    <property type="match status" value="2"/>
</dbReference>
<dbReference type="Pfam" id="PF13202">
    <property type="entry name" value="EF-hand_5"/>
    <property type="match status" value="1"/>
</dbReference>
<organism evidence="3 4">
    <name type="scientific">Luteolibacter flavescens</name>
    <dbReference type="NCBI Taxonomy" id="1859460"/>
    <lineage>
        <taxon>Bacteria</taxon>
        <taxon>Pseudomonadati</taxon>
        <taxon>Verrucomicrobiota</taxon>
        <taxon>Verrucomicrobiia</taxon>
        <taxon>Verrucomicrobiales</taxon>
        <taxon>Verrucomicrobiaceae</taxon>
        <taxon>Luteolibacter</taxon>
    </lineage>
</organism>
<dbReference type="SMART" id="SM00054">
    <property type="entry name" value="EFh"/>
    <property type="match status" value="4"/>
</dbReference>
<feature type="chain" id="PRO_5046035548" description="EF-hand domain-containing protein" evidence="1">
    <location>
        <begin position="18"/>
        <end position="222"/>
    </location>
</feature>
<feature type="domain" description="EF-hand" evidence="2">
    <location>
        <begin position="189"/>
        <end position="222"/>
    </location>
</feature>
<dbReference type="RefSeq" id="WP_264503128.1">
    <property type="nucleotide sequence ID" value="NZ_JAPDDS010000015.1"/>
</dbReference>
<evidence type="ECO:0000313" key="3">
    <source>
        <dbReference type="EMBL" id="MCW1887173.1"/>
    </source>
</evidence>
<sequence length="222" mass="23993">MTKALPLLILSALPLFAHEGHEHGPIDDTTKFITADIDVSGGLSLPEFTTTFATNTPAGQIKAAHKKSDSDRSGQVSLEEWLAYRATTVEGKAWAAFIEGDADEVEGLSLAEFAALHIQKKPFIHTRAAFLLADTDEDSLVSLAEWLAFSTRKNKTVKVVASAKFSLADQDGSDSLTVEEYATVFSPQTKPAAVIKKFTKLDRDDNGVLTRSEWNPGAKGSL</sequence>
<comment type="caution">
    <text evidence="3">The sequence shown here is derived from an EMBL/GenBank/DDBJ whole genome shotgun (WGS) entry which is preliminary data.</text>
</comment>